<dbReference type="FunFam" id="1.20.200.10:FF:000015">
    <property type="entry name" value="argininosuccinate lyase isoform X2"/>
    <property type="match status" value="1"/>
</dbReference>
<dbReference type="FunFam" id="1.10.275.10:FF:000002">
    <property type="entry name" value="Argininosuccinate lyase"/>
    <property type="match status" value="1"/>
</dbReference>
<protein>
    <recommendedName>
        <fullName evidence="2 6">Argininosuccinate lyase</fullName>
        <shortName evidence="6">ASAL</shortName>
        <ecNumber evidence="2 6">4.3.2.1</ecNumber>
    </recommendedName>
    <alternativeName>
        <fullName evidence="6">Arginosuccinase</fullName>
    </alternativeName>
</protein>
<dbReference type="FunFam" id="1.10.40.30:FF:000001">
    <property type="entry name" value="Argininosuccinate lyase"/>
    <property type="match status" value="1"/>
</dbReference>
<dbReference type="NCBIfam" id="TIGR00838">
    <property type="entry name" value="argH"/>
    <property type="match status" value="1"/>
</dbReference>
<evidence type="ECO:0000256" key="1">
    <source>
        <dbReference type="ARBA" id="ARBA00004941"/>
    </source>
</evidence>
<dbReference type="CDD" id="cd01359">
    <property type="entry name" value="Argininosuccinate_lyase"/>
    <property type="match status" value="1"/>
</dbReference>
<evidence type="ECO:0000256" key="6">
    <source>
        <dbReference type="HAMAP-Rule" id="MF_00006"/>
    </source>
</evidence>
<dbReference type="Pfam" id="PF00206">
    <property type="entry name" value="Lyase_1"/>
    <property type="match status" value="1"/>
</dbReference>
<organism evidence="9 10">
    <name type="scientific">Limosilactobacillus ingluviei DSM 15946</name>
    <dbReference type="NCBI Taxonomy" id="1423760"/>
    <lineage>
        <taxon>Bacteria</taxon>
        <taxon>Bacillati</taxon>
        <taxon>Bacillota</taxon>
        <taxon>Bacilli</taxon>
        <taxon>Lactobacillales</taxon>
        <taxon>Lactobacillaceae</taxon>
        <taxon>Limosilactobacillus</taxon>
    </lineage>
</organism>
<evidence type="ECO:0000259" key="7">
    <source>
        <dbReference type="Pfam" id="PF00206"/>
    </source>
</evidence>
<evidence type="ECO:0000313" key="9">
    <source>
        <dbReference type="EMBL" id="KRL87761.1"/>
    </source>
</evidence>
<dbReference type="GO" id="GO:0004056">
    <property type="term" value="F:argininosuccinate lyase activity"/>
    <property type="evidence" value="ECO:0007669"/>
    <property type="project" value="UniProtKB-UniRule"/>
</dbReference>
<dbReference type="Pfam" id="PF14698">
    <property type="entry name" value="ASL_C2"/>
    <property type="match status" value="1"/>
</dbReference>
<feature type="domain" description="Argininosuccinate lyase C-terminal" evidence="8">
    <location>
        <begin position="366"/>
        <end position="433"/>
    </location>
</feature>
<sequence length="461" mass="50785">MATNKLWGGRFQAMATPDLDRFGASIEFDQAMAKEDLLGSLAHVKMLKATHILSATDADQIIAGLQRLQAKLAAGKLEFSLANEDIHMNLEALLTKEIGPVAGKLHTARSRNDQVATDFHLYVKEHLPQVITAIKHLQRVLLTQAEANLETVMPGYTHLQHAQPISYGHYLMAYFAMFQRDVERFEFNQQHTDLSPLGAAALAGTTFPIDRALTAQELGFSAPYTNSLDAVSDRDFALEFLSNAAILMVHLSRLGEEIVLWTSYEFGYLELADEYATGSSIMPQKKNADYAELIRGKSGRIFGDLTGLLTVMKALPLAYNKDLQEDKEGVFDAVKTILPCLHVMAGMLATAKVNKTRMAAATERDFSNATELADYLATKGVPFRQAHAIVGELVLKGLQTGTTLQEIPLAEYQKIMPKIGVDVYHDLQSKVAVARRQSLGGTSFENVKKQIKAGKKLMGME</sequence>
<dbReference type="PATRIC" id="fig|1423760.3.peg.887"/>
<evidence type="ECO:0000256" key="5">
    <source>
        <dbReference type="ARBA" id="ARBA00023239"/>
    </source>
</evidence>
<evidence type="ECO:0000256" key="4">
    <source>
        <dbReference type="ARBA" id="ARBA00022605"/>
    </source>
</evidence>
<comment type="caution">
    <text evidence="9">The sequence shown here is derived from an EMBL/GenBank/DDBJ whole genome shotgun (WGS) entry which is preliminary data.</text>
</comment>
<dbReference type="InterPro" id="IPR029419">
    <property type="entry name" value="Arg_succ_lyase_C"/>
</dbReference>
<keyword evidence="3 6" id="KW-0055">Arginine biosynthesis</keyword>
<dbReference type="Proteomes" id="UP000050816">
    <property type="component" value="Unassembled WGS sequence"/>
</dbReference>
<feature type="domain" description="Fumarate lyase N-terminal" evidence="7">
    <location>
        <begin position="9"/>
        <end position="303"/>
    </location>
</feature>
<dbReference type="RefSeq" id="WP_056955533.1">
    <property type="nucleotide sequence ID" value="NZ_AZFK01000087.1"/>
</dbReference>
<dbReference type="PRINTS" id="PR00149">
    <property type="entry name" value="FUMRATELYASE"/>
</dbReference>
<dbReference type="EMBL" id="AZFK01000087">
    <property type="protein sequence ID" value="KRL87761.1"/>
    <property type="molecule type" value="Genomic_DNA"/>
</dbReference>
<dbReference type="PROSITE" id="PS00163">
    <property type="entry name" value="FUMARATE_LYASES"/>
    <property type="match status" value="1"/>
</dbReference>
<dbReference type="Gene3D" id="1.10.40.30">
    <property type="entry name" value="Fumarase/aspartase (C-terminal domain)"/>
    <property type="match status" value="1"/>
</dbReference>
<dbReference type="InterPro" id="IPR022761">
    <property type="entry name" value="Fumarate_lyase_N"/>
</dbReference>
<name>A0A0R1U372_9LACO</name>
<dbReference type="UniPathway" id="UPA00068">
    <property type="reaction ID" value="UER00114"/>
</dbReference>
<dbReference type="GO" id="GO:0005829">
    <property type="term" value="C:cytosol"/>
    <property type="evidence" value="ECO:0007669"/>
    <property type="project" value="TreeGrafter"/>
</dbReference>
<evidence type="ECO:0000259" key="8">
    <source>
        <dbReference type="Pfam" id="PF14698"/>
    </source>
</evidence>
<dbReference type="InterPro" id="IPR000362">
    <property type="entry name" value="Fumarate_lyase_fam"/>
</dbReference>
<dbReference type="PANTHER" id="PTHR43814">
    <property type="entry name" value="ARGININOSUCCINATE LYASE"/>
    <property type="match status" value="1"/>
</dbReference>
<comment type="similarity">
    <text evidence="6">Belongs to the lyase 1 family. Argininosuccinate lyase subfamily.</text>
</comment>
<dbReference type="AlphaFoldDB" id="A0A0R1U372"/>
<comment type="subcellular location">
    <subcellularLocation>
        <location evidence="6">Cytoplasm</location>
    </subcellularLocation>
</comment>
<dbReference type="SUPFAM" id="SSF48557">
    <property type="entry name" value="L-aspartase-like"/>
    <property type="match status" value="1"/>
</dbReference>
<dbReference type="InterPro" id="IPR020557">
    <property type="entry name" value="Fumarate_lyase_CS"/>
</dbReference>
<dbReference type="Gene3D" id="1.10.275.10">
    <property type="entry name" value="Fumarase/aspartase (N-terminal domain)"/>
    <property type="match status" value="1"/>
</dbReference>
<keyword evidence="6" id="KW-0963">Cytoplasm</keyword>
<keyword evidence="4 6" id="KW-0028">Amino-acid biosynthesis</keyword>
<evidence type="ECO:0000313" key="10">
    <source>
        <dbReference type="Proteomes" id="UP000050816"/>
    </source>
</evidence>
<dbReference type="EC" id="4.3.2.1" evidence="2 6"/>
<dbReference type="InterPro" id="IPR009049">
    <property type="entry name" value="Argininosuccinate_lyase"/>
</dbReference>
<dbReference type="Gene3D" id="1.20.200.10">
    <property type="entry name" value="Fumarase/aspartase (Central domain)"/>
    <property type="match status" value="1"/>
</dbReference>
<evidence type="ECO:0000256" key="3">
    <source>
        <dbReference type="ARBA" id="ARBA00022571"/>
    </source>
</evidence>
<dbReference type="PANTHER" id="PTHR43814:SF1">
    <property type="entry name" value="ARGININOSUCCINATE LYASE"/>
    <property type="match status" value="1"/>
</dbReference>
<keyword evidence="5 6" id="KW-0456">Lyase</keyword>
<dbReference type="PRINTS" id="PR00145">
    <property type="entry name" value="ARGSUCLYASE"/>
</dbReference>
<gene>
    <name evidence="6" type="primary">argH</name>
    <name evidence="9" type="ORF">FC43_GL000863</name>
</gene>
<evidence type="ECO:0000256" key="2">
    <source>
        <dbReference type="ARBA" id="ARBA00012338"/>
    </source>
</evidence>
<reference evidence="9 10" key="1">
    <citation type="journal article" date="2015" name="Genome Announc.">
        <title>Expanding the biotechnology potential of lactobacilli through comparative genomics of 213 strains and associated genera.</title>
        <authorList>
            <person name="Sun Z."/>
            <person name="Harris H.M."/>
            <person name="McCann A."/>
            <person name="Guo C."/>
            <person name="Argimon S."/>
            <person name="Zhang W."/>
            <person name="Yang X."/>
            <person name="Jeffery I.B."/>
            <person name="Cooney J.C."/>
            <person name="Kagawa T.F."/>
            <person name="Liu W."/>
            <person name="Song Y."/>
            <person name="Salvetti E."/>
            <person name="Wrobel A."/>
            <person name="Rasinkangas P."/>
            <person name="Parkhill J."/>
            <person name="Rea M.C."/>
            <person name="O'Sullivan O."/>
            <person name="Ritari J."/>
            <person name="Douillard F.P."/>
            <person name="Paul Ross R."/>
            <person name="Yang R."/>
            <person name="Briner A.E."/>
            <person name="Felis G.E."/>
            <person name="de Vos W.M."/>
            <person name="Barrangou R."/>
            <person name="Klaenhammer T.R."/>
            <person name="Caufield P.W."/>
            <person name="Cui Y."/>
            <person name="Zhang H."/>
            <person name="O'Toole P.W."/>
        </authorList>
    </citation>
    <scope>NUCLEOTIDE SEQUENCE [LARGE SCALE GENOMIC DNA]</scope>
    <source>
        <strain evidence="9 10">DSM 15946</strain>
    </source>
</reference>
<dbReference type="HAMAP" id="MF_00006">
    <property type="entry name" value="Arg_succ_lyase"/>
    <property type="match status" value="1"/>
</dbReference>
<dbReference type="GO" id="GO:0042450">
    <property type="term" value="P:L-arginine biosynthetic process via ornithine"/>
    <property type="evidence" value="ECO:0007669"/>
    <property type="project" value="UniProtKB-UniRule"/>
</dbReference>
<dbReference type="InterPro" id="IPR008948">
    <property type="entry name" value="L-Aspartase-like"/>
</dbReference>
<accession>A0A0R1U372</accession>
<dbReference type="InterPro" id="IPR024083">
    <property type="entry name" value="Fumarase/histidase_N"/>
</dbReference>
<comment type="pathway">
    <text evidence="1 6">Amino-acid biosynthesis; L-arginine biosynthesis; L-arginine from L-ornithine and carbamoyl phosphate: step 3/3.</text>
</comment>
<comment type="catalytic activity">
    <reaction evidence="6">
        <text>2-(N(omega)-L-arginino)succinate = fumarate + L-arginine</text>
        <dbReference type="Rhea" id="RHEA:24020"/>
        <dbReference type="ChEBI" id="CHEBI:29806"/>
        <dbReference type="ChEBI" id="CHEBI:32682"/>
        <dbReference type="ChEBI" id="CHEBI:57472"/>
        <dbReference type="EC" id="4.3.2.1"/>
    </reaction>
</comment>
<proteinExistence type="inferred from homology"/>